<dbReference type="EC" id="3.2.2.31" evidence="4 14"/>
<dbReference type="CDD" id="cd00056">
    <property type="entry name" value="ENDO3c"/>
    <property type="match status" value="1"/>
</dbReference>
<evidence type="ECO:0000256" key="13">
    <source>
        <dbReference type="ARBA" id="ARBA00023295"/>
    </source>
</evidence>
<gene>
    <name evidence="16" type="primary">mutY</name>
    <name evidence="16" type="ORF">NQX30_01185</name>
</gene>
<dbReference type="InterPro" id="IPR003651">
    <property type="entry name" value="Endonuclease3_FeS-loop_motif"/>
</dbReference>
<keyword evidence="9" id="KW-0378">Hydrolase</keyword>
<evidence type="ECO:0000256" key="3">
    <source>
        <dbReference type="ARBA" id="ARBA00008343"/>
    </source>
</evidence>
<dbReference type="EMBL" id="JANQAO010000001">
    <property type="protein sequence ID" value="MDM5147000.1"/>
    <property type="molecule type" value="Genomic_DNA"/>
</dbReference>
<dbReference type="InterPro" id="IPR005760">
    <property type="entry name" value="A/G_AdeGlyc_MutY"/>
</dbReference>
<feature type="domain" description="HhH-GPD" evidence="15">
    <location>
        <begin position="40"/>
        <end position="188"/>
    </location>
</feature>
<dbReference type="InterPro" id="IPR029119">
    <property type="entry name" value="MutY_C"/>
</dbReference>
<evidence type="ECO:0000256" key="6">
    <source>
        <dbReference type="ARBA" id="ARBA00022485"/>
    </source>
</evidence>
<evidence type="ECO:0000256" key="9">
    <source>
        <dbReference type="ARBA" id="ARBA00022801"/>
    </source>
</evidence>
<dbReference type="SUPFAM" id="SSF48150">
    <property type="entry name" value="DNA-glycosylase"/>
    <property type="match status" value="1"/>
</dbReference>
<dbReference type="Gene3D" id="1.10.340.30">
    <property type="entry name" value="Hypothetical protein, domain 2"/>
    <property type="match status" value="1"/>
</dbReference>
<evidence type="ECO:0000256" key="1">
    <source>
        <dbReference type="ARBA" id="ARBA00000843"/>
    </source>
</evidence>
<dbReference type="SMART" id="SM00525">
    <property type="entry name" value="FES"/>
    <property type="match status" value="1"/>
</dbReference>
<evidence type="ECO:0000256" key="11">
    <source>
        <dbReference type="ARBA" id="ARBA00023014"/>
    </source>
</evidence>
<reference evidence="16" key="2">
    <citation type="journal article" date="2023" name="Microbiome">
        <title>Synthase-selected sorting approach identifies a beta-lactone synthase in a nudibranch symbiotic bacterium.</title>
        <authorList>
            <person name="Dzunkova M."/>
            <person name="La Clair J.J."/>
            <person name="Tyml T."/>
            <person name="Doud D."/>
            <person name="Schulz F."/>
            <person name="Piquer-Esteban S."/>
            <person name="Porcel Sanchis D."/>
            <person name="Osborn A."/>
            <person name="Robinson D."/>
            <person name="Louie K.B."/>
            <person name="Bowen B.P."/>
            <person name="Bowers R.M."/>
            <person name="Lee J."/>
            <person name="Arnau V."/>
            <person name="Diaz-Villanueva W."/>
            <person name="Stepanauskas R."/>
            <person name="Gosliner T."/>
            <person name="Date S.V."/>
            <person name="Northen T.R."/>
            <person name="Cheng J.F."/>
            <person name="Burkart M.D."/>
            <person name="Woyke T."/>
        </authorList>
    </citation>
    <scope>NUCLEOTIDE SEQUENCE</scope>
    <source>
        <strain evidence="16">Df01</strain>
    </source>
</reference>
<sequence>MNTKNTAFATAIICWQKRYGRHNLPWQCDNPYHIWLSEIMLQQTQVTTMLPYYQRFLRRFPDVHRLARAHTESVMAVWSGLGYYARARHLHATAKIIACKGFPQNAASWQTLPGVGKSTAAAITIFAGGGHHAILDGNVKRVLTRVFAIEQPTNKAATIHTLWKLADSLLPTHNIKPYTQGLMDLGATVCVRVSPRCEACPLSKQCLARQRGIERRLPHRSPRPIKSVRHIAMALIYHHNKVWLQKRPHAGIWGGLWSLPEKEATADLRDYCCKKFGDTLTPREEMAFTHTFTHYHLHAKVLCYACYKPPTSSPTAKWMQKGALADAALPAPIKKLLLAFFAP</sequence>
<dbReference type="SMART" id="SM00478">
    <property type="entry name" value="ENDO3c"/>
    <property type="match status" value="1"/>
</dbReference>
<dbReference type="InterPro" id="IPR023170">
    <property type="entry name" value="HhH_base_excis_C"/>
</dbReference>
<evidence type="ECO:0000256" key="4">
    <source>
        <dbReference type="ARBA" id="ARBA00012045"/>
    </source>
</evidence>
<keyword evidence="11" id="KW-0411">Iron-sulfur</keyword>
<evidence type="ECO:0000256" key="14">
    <source>
        <dbReference type="RuleBase" id="RU365096"/>
    </source>
</evidence>
<dbReference type="InterPro" id="IPR011257">
    <property type="entry name" value="DNA_glycosylase"/>
</dbReference>
<comment type="catalytic activity">
    <reaction evidence="1 14">
        <text>Hydrolyzes free adenine bases from 7,8-dihydro-8-oxoguanine:adenine mismatched double-stranded DNA, leaving an apurinic site.</text>
        <dbReference type="EC" id="3.2.2.31"/>
    </reaction>
</comment>
<evidence type="ECO:0000256" key="7">
    <source>
        <dbReference type="ARBA" id="ARBA00022723"/>
    </source>
</evidence>
<keyword evidence="7" id="KW-0479">Metal-binding</keyword>
<name>A0ABT7QKR4_9GAMM</name>
<keyword evidence="12" id="KW-0234">DNA repair</keyword>
<keyword evidence="10 14" id="KW-0408">Iron</keyword>
<evidence type="ECO:0000256" key="12">
    <source>
        <dbReference type="ARBA" id="ARBA00023204"/>
    </source>
</evidence>
<comment type="function">
    <text evidence="2">Adenine glycosylase active on G-A mispairs. MutY also corrects error-prone DNA synthesis past GO lesions which are due to the oxidatively damaged form of guanine: 7,8-dihydro-8-oxoguanine (8-oxo-dGTP).</text>
</comment>
<dbReference type="Gene3D" id="1.10.1670.10">
    <property type="entry name" value="Helix-hairpin-Helix base-excision DNA repair enzymes (C-terminal)"/>
    <property type="match status" value="1"/>
</dbReference>
<dbReference type="InterPro" id="IPR004035">
    <property type="entry name" value="Endouclease-III_FeS-bd_BS"/>
</dbReference>
<dbReference type="Gene3D" id="3.90.79.10">
    <property type="entry name" value="Nucleoside Triphosphate Pyrophosphohydrolase"/>
    <property type="match status" value="1"/>
</dbReference>
<dbReference type="Pfam" id="PF14815">
    <property type="entry name" value="NUDIX_4"/>
    <property type="match status" value="1"/>
</dbReference>
<protein>
    <recommendedName>
        <fullName evidence="5 14">Adenine DNA glycosylase</fullName>
        <ecNumber evidence="4 14">3.2.2.31</ecNumber>
    </recommendedName>
</protein>
<dbReference type="InterPro" id="IPR044298">
    <property type="entry name" value="MIG/MutY"/>
</dbReference>
<keyword evidence="6" id="KW-0004">4Fe-4S</keyword>
<comment type="caution">
    <text evidence="16">The sequence shown here is derived from an EMBL/GenBank/DDBJ whole genome shotgun (WGS) entry which is preliminary data.</text>
</comment>
<evidence type="ECO:0000259" key="15">
    <source>
        <dbReference type="SMART" id="SM00478"/>
    </source>
</evidence>
<dbReference type="InterPro" id="IPR015797">
    <property type="entry name" value="NUDIX_hydrolase-like_dom_sf"/>
</dbReference>
<dbReference type="InterPro" id="IPR003265">
    <property type="entry name" value="HhH-GPD_domain"/>
</dbReference>
<dbReference type="Proteomes" id="UP001168167">
    <property type="component" value="Unassembled WGS sequence"/>
</dbReference>
<comment type="cofactor">
    <cofactor evidence="14">
        <name>[4Fe-4S] cluster</name>
        <dbReference type="ChEBI" id="CHEBI:49883"/>
    </cofactor>
    <text evidence="14">Binds 1 [4Fe-4S] cluster.</text>
</comment>
<evidence type="ECO:0000313" key="16">
    <source>
        <dbReference type="EMBL" id="MDM5147000.1"/>
    </source>
</evidence>
<dbReference type="Pfam" id="PF00730">
    <property type="entry name" value="HhH-GPD"/>
    <property type="match status" value="1"/>
</dbReference>
<dbReference type="CDD" id="cd03431">
    <property type="entry name" value="NUDIX_DNA_Glycosylase_C-MutY"/>
    <property type="match status" value="1"/>
</dbReference>
<keyword evidence="13 14" id="KW-0326">Glycosidase</keyword>
<dbReference type="PANTHER" id="PTHR42944:SF1">
    <property type="entry name" value="ADENINE DNA GLYCOSYLASE"/>
    <property type="match status" value="1"/>
</dbReference>
<dbReference type="SUPFAM" id="SSF55811">
    <property type="entry name" value="Nudix"/>
    <property type="match status" value="1"/>
</dbReference>
<evidence type="ECO:0000256" key="2">
    <source>
        <dbReference type="ARBA" id="ARBA00002933"/>
    </source>
</evidence>
<proteinExistence type="inferred from homology"/>
<dbReference type="PROSITE" id="PS00764">
    <property type="entry name" value="ENDONUCLEASE_III_1"/>
    <property type="match status" value="1"/>
</dbReference>
<evidence type="ECO:0000256" key="5">
    <source>
        <dbReference type="ARBA" id="ARBA00022023"/>
    </source>
</evidence>
<comment type="similarity">
    <text evidence="3 14">Belongs to the Nth/MutY family.</text>
</comment>
<evidence type="ECO:0000256" key="10">
    <source>
        <dbReference type="ARBA" id="ARBA00023004"/>
    </source>
</evidence>
<evidence type="ECO:0000256" key="8">
    <source>
        <dbReference type="ARBA" id="ARBA00022763"/>
    </source>
</evidence>
<reference evidence="16" key="1">
    <citation type="submission" date="2022-08" db="EMBL/GenBank/DDBJ databases">
        <authorList>
            <person name="Dzunkova M."/>
            <person name="La Clair J."/>
            <person name="Tyml T."/>
            <person name="Doud D."/>
            <person name="Schulz F."/>
            <person name="Piquer S."/>
            <person name="Porcel Sanchis D."/>
            <person name="Osborn A."/>
            <person name="Robinson D."/>
            <person name="Louie K.B."/>
            <person name="Bowen B.P."/>
            <person name="Bowers R."/>
            <person name="Lee J."/>
            <person name="Arnau Llombart V."/>
            <person name="Diaz Villanueva W."/>
            <person name="Gosliner T."/>
            <person name="Northen T."/>
            <person name="Cheng J.-F."/>
            <person name="Burkart M.D."/>
            <person name="Woyke T."/>
        </authorList>
    </citation>
    <scope>NUCLEOTIDE SEQUENCE</scope>
    <source>
        <strain evidence="16">Df01</strain>
    </source>
</reference>
<keyword evidence="8 14" id="KW-0227">DNA damage</keyword>
<organism evidence="16 17">
    <name type="scientific">Candidatus Doriopsillibacter californiensis</name>
    <dbReference type="NCBI Taxonomy" id="2970740"/>
    <lineage>
        <taxon>Bacteria</taxon>
        <taxon>Pseudomonadati</taxon>
        <taxon>Pseudomonadota</taxon>
        <taxon>Gammaproteobacteria</taxon>
        <taxon>Candidatus Tethybacterales</taxon>
        <taxon>Candidatus Persebacteraceae</taxon>
        <taxon>Candidatus Doriopsillibacter</taxon>
    </lineage>
</organism>
<accession>A0ABT7QKR4</accession>
<dbReference type="NCBIfam" id="TIGR01084">
    <property type="entry name" value="mutY"/>
    <property type="match status" value="1"/>
</dbReference>
<dbReference type="PANTHER" id="PTHR42944">
    <property type="entry name" value="ADENINE DNA GLYCOSYLASE"/>
    <property type="match status" value="1"/>
</dbReference>
<keyword evidence="17" id="KW-1185">Reference proteome</keyword>
<evidence type="ECO:0000313" key="17">
    <source>
        <dbReference type="Proteomes" id="UP001168167"/>
    </source>
</evidence>